<accession>A0ABP6PJN5</accession>
<reference evidence="3" key="1">
    <citation type="journal article" date="2019" name="Int. J. Syst. Evol. Microbiol.">
        <title>The Global Catalogue of Microorganisms (GCM) 10K type strain sequencing project: providing services to taxonomists for standard genome sequencing and annotation.</title>
        <authorList>
            <consortium name="The Broad Institute Genomics Platform"/>
            <consortium name="The Broad Institute Genome Sequencing Center for Infectious Disease"/>
            <person name="Wu L."/>
            <person name="Ma J."/>
        </authorList>
    </citation>
    <scope>NUCLEOTIDE SEQUENCE [LARGE SCALE GENOMIC DNA]</scope>
    <source>
        <strain evidence="3">JCM 15614</strain>
    </source>
</reference>
<dbReference type="Gene3D" id="3.10.180.10">
    <property type="entry name" value="2,3-Dihydroxybiphenyl 1,2-Dioxygenase, domain 1"/>
    <property type="match status" value="1"/>
</dbReference>
<feature type="domain" description="VOC" evidence="1">
    <location>
        <begin position="5"/>
        <end position="110"/>
    </location>
</feature>
<proteinExistence type="predicted"/>
<comment type="caution">
    <text evidence="2">The sequence shown here is derived from an EMBL/GenBank/DDBJ whole genome shotgun (WGS) entry which is preliminary data.</text>
</comment>
<dbReference type="InterPro" id="IPR037523">
    <property type="entry name" value="VOC_core"/>
</dbReference>
<protein>
    <recommendedName>
        <fullName evidence="1">VOC domain-containing protein</fullName>
    </recommendedName>
</protein>
<evidence type="ECO:0000313" key="3">
    <source>
        <dbReference type="Proteomes" id="UP001499924"/>
    </source>
</evidence>
<dbReference type="PROSITE" id="PS51819">
    <property type="entry name" value="VOC"/>
    <property type="match status" value="1"/>
</dbReference>
<organism evidence="2 3">
    <name type="scientific">Blastococcus jejuensis</name>
    <dbReference type="NCBI Taxonomy" id="351224"/>
    <lineage>
        <taxon>Bacteria</taxon>
        <taxon>Bacillati</taxon>
        <taxon>Actinomycetota</taxon>
        <taxon>Actinomycetes</taxon>
        <taxon>Geodermatophilales</taxon>
        <taxon>Geodermatophilaceae</taxon>
        <taxon>Blastococcus</taxon>
    </lineage>
</organism>
<evidence type="ECO:0000313" key="2">
    <source>
        <dbReference type="EMBL" id="GAA3180599.1"/>
    </source>
</evidence>
<evidence type="ECO:0000259" key="1">
    <source>
        <dbReference type="PROSITE" id="PS51819"/>
    </source>
</evidence>
<dbReference type="InterPro" id="IPR029068">
    <property type="entry name" value="Glyas_Bleomycin-R_OHBP_Dase"/>
</dbReference>
<dbReference type="InterPro" id="IPR004360">
    <property type="entry name" value="Glyas_Fos-R_dOase_dom"/>
</dbReference>
<dbReference type="Proteomes" id="UP001499924">
    <property type="component" value="Unassembled WGS sequence"/>
</dbReference>
<dbReference type="EMBL" id="BAAAVV010000012">
    <property type="protein sequence ID" value="GAA3180599.1"/>
    <property type="molecule type" value="Genomic_DNA"/>
</dbReference>
<keyword evidence="3" id="KW-1185">Reference proteome</keyword>
<dbReference type="Pfam" id="PF00903">
    <property type="entry name" value="Glyoxalase"/>
    <property type="match status" value="1"/>
</dbReference>
<dbReference type="SUPFAM" id="SSF54593">
    <property type="entry name" value="Glyoxalase/Bleomycin resistance protein/Dihydroxybiphenyl dioxygenase"/>
    <property type="match status" value="1"/>
</dbReference>
<name>A0ABP6PJN5_9ACTN</name>
<gene>
    <name evidence="2" type="ORF">GCM10010531_38410</name>
</gene>
<sequence>MPMIRGAHVILYTADAEADRAFLRDVLGLAHVDSGGGWLIFQLPPAEVAVHPAERSGAVELYLVCDDIDATVADLGARGVQFEGEVTDQGWGRLATIRLPGGGRLGIYEARHPTAFDL</sequence>